<evidence type="ECO:0000256" key="3">
    <source>
        <dbReference type="ARBA" id="ARBA00023125"/>
    </source>
</evidence>
<dbReference type="GO" id="GO:0003727">
    <property type="term" value="F:single-stranded RNA binding"/>
    <property type="evidence" value="ECO:0007669"/>
    <property type="project" value="InterPro"/>
</dbReference>
<feature type="compositionally biased region" description="Acidic residues" evidence="5">
    <location>
        <begin position="117"/>
        <end position="145"/>
    </location>
</feature>
<keyword evidence="7" id="KW-0346">Stress response</keyword>
<evidence type="ECO:0000313" key="8">
    <source>
        <dbReference type="Proteomes" id="UP000316916"/>
    </source>
</evidence>
<dbReference type="Proteomes" id="UP000316916">
    <property type="component" value="Unassembled WGS sequence"/>
</dbReference>
<keyword evidence="8" id="KW-1185">Reference proteome</keyword>
<dbReference type="InterPro" id="IPR025708">
    <property type="entry name" value="HSP15"/>
</dbReference>
<dbReference type="EMBL" id="FXTC01000012">
    <property type="protein sequence ID" value="SMO92389.1"/>
    <property type="molecule type" value="Genomic_DNA"/>
</dbReference>
<dbReference type="GO" id="GO:0003677">
    <property type="term" value="F:DNA binding"/>
    <property type="evidence" value="ECO:0007669"/>
    <property type="project" value="UniProtKB-KW"/>
</dbReference>
<comment type="similarity">
    <text evidence="1">Belongs to the HSP15 family.</text>
</comment>
<dbReference type="GO" id="GO:0043023">
    <property type="term" value="F:ribosomal large subunit binding"/>
    <property type="evidence" value="ECO:0007669"/>
    <property type="project" value="InterPro"/>
</dbReference>
<gene>
    <name evidence="7" type="ORF">SAMN06265171_112109</name>
</gene>
<reference evidence="7 8" key="1">
    <citation type="submission" date="2017-05" db="EMBL/GenBank/DDBJ databases">
        <authorList>
            <person name="Varghese N."/>
            <person name="Submissions S."/>
        </authorList>
    </citation>
    <scope>NUCLEOTIDE SEQUENCE [LARGE SCALE GENOMIC DNA]</scope>
    <source>
        <strain evidence="7 8">DSM 29371</strain>
    </source>
</reference>
<dbReference type="SUPFAM" id="SSF55174">
    <property type="entry name" value="Alpha-L RNA-binding motif"/>
    <property type="match status" value="1"/>
</dbReference>
<dbReference type="CDD" id="cd00165">
    <property type="entry name" value="S4"/>
    <property type="match status" value="1"/>
</dbReference>
<dbReference type="InterPro" id="IPR002942">
    <property type="entry name" value="S4_RNA-bd"/>
</dbReference>
<keyword evidence="3" id="KW-0238">DNA-binding</keyword>
<proteinExistence type="inferred from homology"/>
<evidence type="ECO:0000313" key="7">
    <source>
        <dbReference type="EMBL" id="SMO92389.1"/>
    </source>
</evidence>
<keyword evidence="2 4" id="KW-0694">RNA-binding</keyword>
<dbReference type="Pfam" id="PF01479">
    <property type="entry name" value="S4"/>
    <property type="match status" value="1"/>
</dbReference>
<dbReference type="GO" id="GO:0034605">
    <property type="term" value="P:cellular response to heat"/>
    <property type="evidence" value="ECO:0007669"/>
    <property type="project" value="InterPro"/>
</dbReference>
<sequence>MRIDKFLWSIRFYKTRNIAAEEIKKNRVSIGMSAVKSSKEVKEGDTIKIRKNQIDYKIKVIQIPKSRIGAKLVPLHIQDVTDKEQYELLKLRKMSQDYYRNKGEGRPTKKDRREMDDYVGNDIDSDFTDWDDFFGETDNGEENED</sequence>
<dbReference type="RefSeq" id="WP_142719555.1">
    <property type="nucleotide sequence ID" value="NZ_FXTC01000012.1"/>
</dbReference>
<dbReference type="InterPro" id="IPR036986">
    <property type="entry name" value="S4_RNA-bd_sf"/>
</dbReference>
<feature type="domain" description="RNA-binding S4" evidence="6">
    <location>
        <begin position="1"/>
        <end position="59"/>
    </location>
</feature>
<feature type="compositionally biased region" description="Basic and acidic residues" evidence="5">
    <location>
        <begin position="100"/>
        <end position="116"/>
    </location>
</feature>
<dbReference type="Gene3D" id="3.10.290.10">
    <property type="entry name" value="RNA-binding S4 domain"/>
    <property type="match status" value="1"/>
</dbReference>
<dbReference type="AlphaFoldDB" id="A0A521F859"/>
<protein>
    <submittedName>
        <fullName evidence="7">Ribosome-associated heat shock protein Hsp15</fullName>
    </submittedName>
</protein>
<feature type="region of interest" description="Disordered" evidence="5">
    <location>
        <begin position="100"/>
        <end position="145"/>
    </location>
</feature>
<evidence type="ECO:0000256" key="5">
    <source>
        <dbReference type="SAM" id="MobiDB-lite"/>
    </source>
</evidence>
<organism evidence="7 8">
    <name type="scientific">Chryseobacterium rhizoplanae</name>
    <dbReference type="NCBI Taxonomy" id="1609531"/>
    <lineage>
        <taxon>Bacteria</taxon>
        <taxon>Pseudomonadati</taxon>
        <taxon>Bacteroidota</taxon>
        <taxon>Flavobacteriia</taxon>
        <taxon>Flavobacteriales</taxon>
        <taxon>Weeksellaceae</taxon>
        <taxon>Chryseobacterium group</taxon>
        <taxon>Chryseobacterium</taxon>
    </lineage>
</organism>
<evidence type="ECO:0000256" key="4">
    <source>
        <dbReference type="PROSITE-ProRule" id="PRU00182"/>
    </source>
</evidence>
<evidence type="ECO:0000256" key="1">
    <source>
        <dbReference type="ARBA" id="ARBA00008396"/>
    </source>
</evidence>
<dbReference type="PROSITE" id="PS50889">
    <property type="entry name" value="S4"/>
    <property type="match status" value="1"/>
</dbReference>
<accession>A0A521F859</accession>
<name>A0A521F859_9FLAO</name>
<dbReference type="SMART" id="SM00363">
    <property type="entry name" value="S4"/>
    <property type="match status" value="1"/>
</dbReference>
<evidence type="ECO:0000259" key="6">
    <source>
        <dbReference type="SMART" id="SM00363"/>
    </source>
</evidence>
<evidence type="ECO:0000256" key="2">
    <source>
        <dbReference type="ARBA" id="ARBA00022884"/>
    </source>
</evidence>
<dbReference type="PIRSF" id="PIRSF016821">
    <property type="entry name" value="HSP15"/>
    <property type="match status" value="1"/>
</dbReference>